<feature type="transmembrane region" description="Helical" evidence="5">
    <location>
        <begin position="74"/>
        <end position="95"/>
    </location>
</feature>
<evidence type="ECO:0000313" key="7">
    <source>
        <dbReference type="Proteomes" id="UP001597182"/>
    </source>
</evidence>
<dbReference type="EMBL" id="JBHTMB010000245">
    <property type="protein sequence ID" value="MFD1236834.1"/>
    <property type="molecule type" value="Genomic_DNA"/>
</dbReference>
<evidence type="ECO:0000256" key="2">
    <source>
        <dbReference type="ARBA" id="ARBA00022692"/>
    </source>
</evidence>
<dbReference type="RefSeq" id="WP_346094200.1">
    <property type="nucleotide sequence ID" value="NZ_BAABKS010000088.1"/>
</dbReference>
<comment type="subcellular location">
    <subcellularLocation>
        <location evidence="1">Membrane</location>
        <topology evidence="1">Multi-pass membrane protein</topology>
    </subcellularLocation>
</comment>
<dbReference type="Proteomes" id="UP001597182">
    <property type="component" value="Unassembled WGS sequence"/>
</dbReference>
<name>A0ABW3VRA7_9PSEU</name>
<reference evidence="7" key="1">
    <citation type="journal article" date="2019" name="Int. J. Syst. Evol. Microbiol.">
        <title>The Global Catalogue of Microorganisms (GCM) 10K type strain sequencing project: providing services to taxonomists for standard genome sequencing and annotation.</title>
        <authorList>
            <consortium name="The Broad Institute Genomics Platform"/>
            <consortium name="The Broad Institute Genome Sequencing Center for Infectious Disease"/>
            <person name="Wu L."/>
            <person name="Ma J."/>
        </authorList>
    </citation>
    <scope>NUCLEOTIDE SEQUENCE [LARGE SCALE GENOMIC DNA]</scope>
    <source>
        <strain evidence="7">CCUG 49018</strain>
    </source>
</reference>
<evidence type="ECO:0000313" key="6">
    <source>
        <dbReference type="EMBL" id="MFD1236834.1"/>
    </source>
</evidence>
<gene>
    <name evidence="6" type="ORF">ACFQ34_26400</name>
</gene>
<evidence type="ECO:0000256" key="1">
    <source>
        <dbReference type="ARBA" id="ARBA00004141"/>
    </source>
</evidence>
<keyword evidence="2 5" id="KW-0812">Transmembrane</keyword>
<organism evidence="6 7">
    <name type="scientific">Pseudonocardia benzenivorans</name>
    <dbReference type="NCBI Taxonomy" id="228005"/>
    <lineage>
        <taxon>Bacteria</taxon>
        <taxon>Bacillati</taxon>
        <taxon>Actinomycetota</taxon>
        <taxon>Actinomycetes</taxon>
        <taxon>Pseudonocardiales</taxon>
        <taxon>Pseudonocardiaceae</taxon>
        <taxon>Pseudonocardia</taxon>
    </lineage>
</organism>
<keyword evidence="4 5" id="KW-0472">Membrane</keyword>
<evidence type="ECO:0000256" key="5">
    <source>
        <dbReference type="SAM" id="Phobius"/>
    </source>
</evidence>
<feature type="transmembrane region" description="Helical" evidence="5">
    <location>
        <begin position="101"/>
        <end position="117"/>
    </location>
</feature>
<dbReference type="InterPro" id="IPR019109">
    <property type="entry name" value="MamF_MmsF"/>
</dbReference>
<keyword evidence="7" id="KW-1185">Reference proteome</keyword>
<evidence type="ECO:0000256" key="4">
    <source>
        <dbReference type="ARBA" id="ARBA00023136"/>
    </source>
</evidence>
<keyword evidence="3 5" id="KW-1133">Transmembrane helix</keyword>
<accession>A0ABW3VRA7</accession>
<proteinExistence type="predicted"/>
<sequence>MTVPPPPSGSWDPGGRPGPLTAEDRNWAMAAHVGSIVTAWFALGLIAPLVVLLLRGDASPFVRRHAVESLNFQINAFVLTIVFALLMFVLVGFILLPVYGVFYLVCVVIATVRASNGEEYRYPLTVRLVS</sequence>
<protein>
    <submittedName>
        <fullName evidence="6">DUF4870 domain-containing protein</fullName>
    </submittedName>
</protein>
<comment type="caution">
    <text evidence="6">The sequence shown here is derived from an EMBL/GenBank/DDBJ whole genome shotgun (WGS) entry which is preliminary data.</text>
</comment>
<dbReference type="Pfam" id="PF09685">
    <property type="entry name" value="MamF_MmsF"/>
    <property type="match status" value="1"/>
</dbReference>
<evidence type="ECO:0000256" key="3">
    <source>
        <dbReference type="ARBA" id="ARBA00022989"/>
    </source>
</evidence>
<feature type="transmembrane region" description="Helical" evidence="5">
    <location>
        <begin position="27"/>
        <end position="54"/>
    </location>
</feature>